<evidence type="ECO:0000256" key="1">
    <source>
        <dbReference type="SAM" id="MobiDB-lite"/>
    </source>
</evidence>
<dbReference type="AlphaFoldDB" id="A0AAX6H6M7"/>
<protein>
    <submittedName>
        <fullName evidence="2">Uncharacterized protein</fullName>
    </submittedName>
</protein>
<sequence>MNDPRAQTHQTDMALGYEEDALPQTFEGLEQKFIQDIMTLTREQQNAEDGENARHREQRLSEINSQYQEKLLAVRARQATHREDFLRKESQARHEQYQQVKLNSYQSSAGPNDAHGFRMATAAALGDPPRAYGASSFDSYGERPGFGGGAQGRGYESHESHGQYPGGRAYNTGGRYF</sequence>
<evidence type="ECO:0000313" key="2">
    <source>
        <dbReference type="EMBL" id="KAJ6836442.1"/>
    </source>
</evidence>
<comment type="caution">
    <text evidence="2">The sequence shown here is derived from an EMBL/GenBank/DDBJ whole genome shotgun (WGS) entry which is preliminary data.</text>
</comment>
<evidence type="ECO:0000313" key="4">
    <source>
        <dbReference type="Proteomes" id="UP001140949"/>
    </source>
</evidence>
<dbReference type="PANTHER" id="PTHR34210">
    <property type="entry name" value="OS01G0252900 PROTEIN"/>
    <property type="match status" value="1"/>
</dbReference>
<gene>
    <name evidence="3" type="ORF">M6B38_290725</name>
    <name evidence="2" type="ORF">M6B38_327455</name>
</gene>
<evidence type="ECO:0000313" key="3">
    <source>
        <dbReference type="EMBL" id="KAJ6844848.1"/>
    </source>
</evidence>
<reference evidence="2" key="1">
    <citation type="journal article" date="2023" name="GigaByte">
        <title>Genome assembly of the bearded iris, Iris pallida Lam.</title>
        <authorList>
            <person name="Bruccoleri R.E."/>
            <person name="Oakeley E.J."/>
            <person name="Faust A.M.E."/>
            <person name="Altorfer M."/>
            <person name="Dessus-Babus S."/>
            <person name="Burckhardt D."/>
            <person name="Oertli M."/>
            <person name="Naumann U."/>
            <person name="Petersen F."/>
            <person name="Wong J."/>
        </authorList>
    </citation>
    <scope>NUCLEOTIDE SEQUENCE</scope>
    <source>
        <strain evidence="2">GSM-AAB239-AS_SAM_17_03QT</strain>
    </source>
</reference>
<name>A0AAX6H6M7_IRIPA</name>
<reference evidence="2" key="2">
    <citation type="submission" date="2023-04" db="EMBL/GenBank/DDBJ databases">
        <authorList>
            <person name="Bruccoleri R.E."/>
            <person name="Oakeley E.J."/>
            <person name="Faust A.-M."/>
            <person name="Dessus-Babus S."/>
            <person name="Altorfer M."/>
            <person name="Burckhardt D."/>
            <person name="Oertli M."/>
            <person name="Naumann U."/>
            <person name="Petersen F."/>
            <person name="Wong J."/>
        </authorList>
    </citation>
    <scope>NUCLEOTIDE SEQUENCE</scope>
    <source>
        <strain evidence="2">GSM-AAB239-AS_SAM_17_03QT</strain>
        <tissue evidence="2">Leaf</tissue>
    </source>
</reference>
<dbReference type="EMBL" id="JANAVB010012177">
    <property type="protein sequence ID" value="KAJ6836442.1"/>
    <property type="molecule type" value="Genomic_DNA"/>
</dbReference>
<dbReference type="PANTHER" id="PTHR34210:SF1">
    <property type="entry name" value="OS03G0274700 PROTEIN"/>
    <property type="match status" value="1"/>
</dbReference>
<accession>A0AAX6H6M7</accession>
<dbReference type="EMBL" id="JANAVB010006576">
    <property type="protein sequence ID" value="KAJ6844848.1"/>
    <property type="molecule type" value="Genomic_DNA"/>
</dbReference>
<feature type="region of interest" description="Disordered" evidence="1">
    <location>
        <begin position="143"/>
        <end position="177"/>
    </location>
</feature>
<organism evidence="2 4">
    <name type="scientific">Iris pallida</name>
    <name type="common">Sweet iris</name>
    <dbReference type="NCBI Taxonomy" id="29817"/>
    <lineage>
        <taxon>Eukaryota</taxon>
        <taxon>Viridiplantae</taxon>
        <taxon>Streptophyta</taxon>
        <taxon>Embryophyta</taxon>
        <taxon>Tracheophyta</taxon>
        <taxon>Spermatophyta</taxon>
        <taxon>Magnoliopsida</taxon>
        <taxon>Liliopsida</taxon>
        <taxon>Asparagales</taxon>
        <taxon>Iridaceae</taxon>
        <taxon>Iridoideae</taxon>
        <taxon>Irideae</taxon>
        <taxon>Iris</taxon>
    </lineage>
</organism>
<keyword evidence="4" id="KW-1185">Reference proteome</keyword>
<proteinExistence type="predicted"/>
<dbReference type="Proteomes" id="UP001140949">
    <property type="component" value="Unassembled WGS sequence"/>
</dbReference>